<evidence type="ECO:0008006" key="3">
    <source>
        <dbReference type="Google" id="ProtNLM"/>
    </source>
</evidence>
<reference evidence="1 2" key="1">
    <citation type="submission" date="2018-06" db="EMBL/GenBank/DDBJ databases">
        <title>Three novel Pseudomonas species isolated from symptomatic oak.</title>
        <authorList>
            <person name="Bueno-Gonzalez V."/>
            <person name="Brady C."/>
        </authorList>
    </citation>
    <scope>NUCLEOTIDE SEQUENCE [LARGE SCALE GENOMIC DNA]</scope>
    <source>
        <strain evidence="1 2">P26B</strain>
    </source>
</reference>
<gene>
    <name evidence="1" type="ORF">DNK34_24100</name>
</gene>
<protein>
    <recommendedName>
        <fullName evidence="3">YD repeat-containing protein</fullName>
    </recommendedName>
</protein>
<evidence type="ECO:0000313" key="1">
    <source>
        <dbReference type="EMBL" id="TBU99722.1"/>
    </source>
</evidence>
<sequence>MRWSRWPAHYDVYGITFRTKPRTEASGTEQARTITTEWHPSLFLPLTVTEPDRITHYQYDDQGRPLSRTVETR</sequence>
<dbReference type="InterPro" id="IPR006530">
    <property type="entry name" value="YD"/>
</dbReference>
<comment type="caution">
    <text evidence="1">The sequence shown here is derived from an EMBL/GenBank/DDBJ whole genome shotgun (WGS) entry which is preliminary data.</text>
</comment>
<dbReference type="EMBL" id="QJUM01000043">
    <property type="protein sequence ID" value="TBU99722.1"/>
    <property type="molecule type" value="Genomic_DNA"/>
</dbReference>
<dbReference type="NCBIfam" id="TIGR01643">
    <property type="entry name" value="YD_repeat_2x"/>
    <property type="match status" value="1"/>
</dbReference>
<keyword evidence="2" id="KW-1185">Reference proteome</keyword>
<dbReference type="Proteomes" id="UP000291334">
    <property type="component" value="Unassembled WGS sequence"/>
</dbReference>
<name>A0ABY1Z1P5_9GAMM</name>
<proteinExistence type="predicted"/>
<evidence type="ECO:0000313" key="2">
    <source>
        <dbReference type="Proteomes" id="UP000291334"/>
    </source>
</evidence>
<accession>A0ABY1Z1P5</accession>
<organism evidence="1 2">
    <name type="scientific">Phytopseudomonas dryadis</name>
    <dbReference type="NCBI Taxonomy" id="2487520"/>
    <lineage>
        <taxon>Bacteria</taxon>
        <taxon>Pseudomonadati</taxon>
        <taxon>Pseudomonadota</taxon>
        <taxon>Gammaproteobacteria</taxon>
        <taxon>Pseudomonadales</taxon>
        <taxon>Pseudomonadaceae</taxon>
        <taxon>Phytopseudomonas</taxon>
    </lineage>
</organism>